<feature type="non-terminal residue" evidence="1">
    <location>
        <position position="69"/>
    </location>
</feature>
<organism evidence="1">
    <name type="scientific">Iconisemion striatum</name>
    <dbReference type="NCBI Taxonomy" id="60296"/>
    <lineage>
        <taxon>Eukaryota</taxon>
        <taxon>Metazoa</taxon>
        <taxon>Chordata</taxon>
        <taxon>Craniata</taxon>
        <taxon>Vertebrata</taxon>
        <taxon>Euteleostomi</taxon>
        <taxon>Actinopterygii</taxon>
        <taxon>Neopterygii</taxon>
        <taxon>Teleostei</taxon>
        <taxon>Neoteleostei</taxon>
        <taxon>Acanthomorphata</taxon>
        <taxon>Ovalentaria</taxon>
        <taxon>Atherinomorphae</taxon>
        <taxon>Cyprinodontiformes</taxon>
        <taxon>Nothobranchiidae</taxon>
        <taxon>Iconisemion</taxon>
    </lineage>
</organism>
<reference evidence="1" key="1">
    <citation type="submission" date="2016-05" db="EMBL/GenBank/DDBJ databases">
        <authorList>
            <person name="Lavstsen T."/>
            <person name="Jespersen J.S."/>
        </authorList>
    </citation>
    <scope>NUCLEOTIDE SEQUENCE</scope>
    <source>
        <tissue evidence="1">Brain</tissue>
    </source>
</reference>
<reference evidence="1" key="2">
    <citation type="submission" date="2016-06" db="EMBL/GenBank/DDBJ databases">
        <title>The genome of a short-lived fish provides insights into sex chromosome evolution and the genetic control of aging.</title>
        <authorList>
            <person name="Reichwald K."/>
            <person name="Felder M."/>
            <person name="Petzold A."/>
            <person name="Koch P."/>
            <person name="Groth M."/>
            <person name="Platzer M."/>
        </authorList>
    </citation>
    <scope>NUCLEOTIDE SEQUENCE</scope>
    <source>
        <tissue evidence="1">Brain</tissue>
    </source>
</reference>
<feature type="non-terminal residue" evidence="1">
    <location>
        <position position="1"/>
    </location>
</feature>
<evidence type="ECO:0000313" key="1">
    <source>
        <dbReference type="EMBL" id="SBP17509.1"/>
    </source>
</evidence>
<gene>
    <name evidence="1" type="primary">MYH13</name>
</gene>
<proteinExistence type="predicted"/>
<name>A0A1A7XI58_9TELE</name>
<protein>
    <submittedName>
        <fullName evidence="1">Myosin, heavy chain 13, skeletal muscle</fullName>
    </submittedName>
</protein>
<dbReference type="EMBL" id="HADW01016109">
    <property type="protein sequence ID" value="SBP17509.1"/>
    <property type="molecule type" value="Transcribed_RNA"/>
</dbReference>
<accession>A0A1A7XI58</accession>
<sequence>WLQDAHDRLESQLDRLRTRDVNLSYNTTMMKMFDTKQKQLSETISRIGRDAAEFSPFETNQEQRDLRQK</sequence>
<dbReference type="AlphaFoldDB" id="A0A1A7XI58"/>